<dbReference type="RefSeq" id="WP_338281965.1">
    <property type="nucleotide sequence ID" value="NZ_BTTX01000009.1"/>
</dbReference>
<evidence type="ECO:0000256" key="1">
    <source>
        <dbReference type="SAM" id="SignalP"/>
    </source>
</evidence>
<evidence type="ECO:0000313" key="2">
    <source>
        <dbReference type="EMBL" id="GMU10777.1"/>
    </source>
</evidence>
<proteinExistence type="predicted"/>
<comment type="caution">
    <text evidence="2">The sequence shown here is derived from an EMBL/GenBank/DDBJ whole genome shotgun (WGS) entry which is preliminary data.</text>
</comment>
<organism evidence="2 3">
    <name type="scientific">Corallococcus caeni</name>
    <dbReference type="NCBI Taxonomy" id="3082388"/>
    <lineage>
        <taxon>Bacteria</taxon>
        <taxon>Pseudomonadati</taxon>
        <taxon>Myxococcota</taxon>
        <taxon>Myxococcia</taxon>
        <taxon>Myxococcales</taxon>
        <taxon>Cystobacterineae</taxon>
        <taxon>Myxococcaceae</taxon>
        <taxon>Corallococcus</taxon>
    </lineage>
</organism>
<feature type="chain" id="PRO_5045867509" evidence="1">
    <location>
        <begin position="29"/>
        <end position="441"/>
    </location>
</feature>
<feature type="signal peptide" evidence="1">
    <location>
        <begin position="1"/>
        <end position="28"/>
    </location>
</feature>
<gene>
    <name evidence="2" type="ORF">ASNO1_70310</name>
</gene>
<protein>
    <submittedName>
        <fullName evidence="2">Uncharacterized protein</fullName>
    </submittedName>
</protein>
<evidence type="ECO:0000313" key="3">
    <source>
        <dbReference type="Proteomes" id="UP001342631"/>
    </source>
</evidence>
<reference evidence="2 3" key="1">
    <citation type="journal article" date="2024" name="Arch. Microbiol.">
        <title>Corallococcus caeni sp. nov., a novel myxobacterium isolated from activated sludge.</title>
        <authorList>
            <person name="Tomita S."/>
            <person name="Nakai R."/>
            <person name="Kuroda K."/>
            <person name="Kurashita H."/>
            <person name="Hatamoto M."/>
            <person name="Yamaguchi T."/>
            <person name="Narihiro T."/>
        </authorList>
    </citation>
    <scope>NUCLEOTIDE SEQUENCE [LARGE SCALE GENOMIC DNA]</scope>
    <source>
        <strain evidence="2 3">NO1</strain>
    </source>
</reference>
<keyword evidence="3" id="KW-1185">Reference proteome</keyword>
<accession>A0ABQ6R3Y2</accession>
<name>A0ABQ6R3Y2_9BACT</name>
<dbReference type="EMBL" id="BTTX01000009">
    <property type="protein sequence ID" value="GMU10777.1"/>
    <property type="molecule type" value="Genomic_DNA"/>
</dbReference>
<keyword evidence="1" id="KW-0732">Signal</keyword>
<sequence length="441" mass="45928">MSSPLRSPAHLWALFLGASLGWSALAHAAAPVTDSATLQRKEAARRASDAALAVARPPSGTNPCPGVISNGTVQLGVAPQGHLYVPCATGTTSNGPYATTDVGLRYLPTQLEAATLGIPCEGWGVASADLSVSGFTSASCGQGNVAVESYSASTTTALSVVRVGNTFRVTHRYTPSAATPLLYQVDVTIENLGAVTVNDLRYTRGIDYDVAPNLFTEYVTLAGLLAPSVLGVNTSPFTSVDPLAPHPVLPGPVSAYVDLGPSDQGAHFDFRLGTLAPGRTRSFRTYYGAAASEPAALNALSTVGASTYSLGQASWDGTGNPLATTPPPMGTFGALSGQPTTFMYGFSPPTPVTSCTVECRINNPNEVYTVDMLGTQDICFTNGTSQIVTVAVFYNQGQRIEYNCGDYGPGIGNLCNFVPGQDTCNAAVYENICSQPYYNCQ</sequence>
<dbReference type="Proteomes" id="UP001342631">
    <property type="component" value="Unassembled WGS sequence"/>
</dbReference>